<evidence type="ECO:0000256" key="11">
    <source>
        <dbReference type="PROSITE-ProRule" id="PRU01248"/>
    </source>
</evidence>
<evidence type="ECO:0000256" key="9">
    <source>
        <dbReference type="ARBA" id="ARBA00023172"/>
    </source>
</evidence>
<dbReference type="GO" id="GO:0005737">
    <property type="term" value="C:cytoplasm"/>
    <property type="evidence" value="ECO:0007669"/>
    <property type="project" value="UniProtKB-SubCell"/>
</dbReference>
<dbReference type="GO" id="GO:0015074">
    <property type="term" value="P:DNA integration"/>
    <property type="evidence" value="ECO:0007669"/>
    <property type="project" value="UniProtKB-KW"/>
</dbReference>
<dbReference type="PANTHER" id="PTHR30349">
    <property type="entry name" value="PHAGE INTEGRASE-RELATED"/>
    <property type="match status" value="1"/>
</dbReference>
<comment type="similarity">
    <text evidence="3">Belongs to the 'phage' integrase family.</text>
</comment>
<proteinExistence type="inferred from homology"/>
<keyword evidence="10" id="KW-0131">Cell cycle</keyword>
<dbReference type="PROSITE" id="PS51898">
    <property type="entry name" value="TYR_RECOMBINASE"/>
    <property type="match status" value="1"/>
</dbReference>
<dbReference type="PROSITE" id="PS51900">
    <property type="entry name" value="CB"/>
    <property type="match status" value="1"/>
</dbReference>
<evidence type="ECO:0000313" key="14">
    <source>
        <dbReference type="EMBL" id="HIR70803.1"/>
    </source>
</evidence>
<evidence type="ECO:0000256" key="4">
    <source>
        <dbReference type="ARBA" id="ARBA00022490"/>
    </source>
</evidence>
<accession>A0A9D1JAZ3</accession>
<dbReference type="Proteomes" id="UP000823912">
    <property type="component" value="Unassembled WGS sequence"/>
</dbReference>
<dbReference type="GO" id="GO:0006310">
    <property type="term" value="P:DNA recombination"/>
    <property type="evidence" value="ECO:0007669"/>
    <property type="project" value="UniProtKB-KW"/>
</dbReference>
<evidence type="ECO:0000256" key="8">
    <source>
        <dbReference type="ARBA" id="ARBA00023125"/>
    </source>
</evidence>
<reference evidence="14" key="2">
    <citation type="journal article" date="2021" name="PeerJ">
        <title>Extensive microbial diversity within the chicken gut microbiome revealed by metagenomics and culture.</title>
        <authorList>
            <person name="Gilroy R."/>
            <person name="Ravi A."/>
            <person name="Getino M."/>
            <person name="Pursley I."/>
            <person name="Horton D.L."/>
            <person name="Alikhan N.F."/>
            <person name="Baker D."/>
            <person name="Gharbi K."/>
            <person name="Hall N."/>
            <person name="Watson M."/>
            <person name="Adriaenssens E.M."/>
            <person name="Foster-Nyarko E."/>
            <person name="Jarju S."/>
            <person name="Secka A."/>
            <person name="Antonio M."/>
            <person name="Oren A."/>
            <person name="Chaudhuri R.R."/>
            <person name="La Ragione R."/>
            <person name="Hildebrand F."/>
            <person name="Pallen M.J."/>
        </authorList>
    </citation>
    <scope>NUCLEOTIDE SEQUENCE</scope>
    <source>
        <strain evidence="14">ChiSjej5B23-6657</strain>
    </source>
</reference>
<dbReference type="GO" id="GO:0051301">
    <property type="term" value="P:cell division"/>
    <property type="evidence" value="ECO:0007669"/>
    <property type="project" value="UniProtKB-KW"/>
</dbReference>
<dbReference type="InterPro" id="IPR044068">
    <property type="entry name" value="CB"/>
</dbReference>
<dbReference type="Pfam" id="PF13495">
    <property type="entry name" value="Phage_int_SAM_4"/>
    <property type="match status" value="1"/>
</dbReference>
<evidence type="ECO:0000256" key="3">
    <source>
        <dbReference type="ARBA" id="ARBA00008857"/>
    </source>
</evidence>
<dbReference type="InterPro" id="IPR010998">
    <property type="entry name" value="Integrase_recombinase_N"/>
</dbReference>
<dbReference type="InterPro" id="IPR050090">
    <property type="entry name" value="Tyrosine_recombinase_XerCD"/>
</dbReference>
<dbReference type="Gene3D" id="1.10.443.10">
    <property type="entry name" value="Intergrase catalytic core"/>
    <property type="match status" value="1"/>
</dbReference>
<dbReference type="Pfam" id="PF00589">
    <property type="entry name" value="Phage_integrase"/>
    <property type="match status" value="1"/>
</dbReference>
<evidence type="ECO:0000313" key="15">
    <source>
        <dbReference type="Proteomes" id="UP000823912"/>
    </source>
</evidence>
<evidence type="ECO:0000256" key="1">
    <source>
        <dbReference type="ARBA" id="ARBA00003283"/>
    </source>
</evidence>
<dbReference type="GO" id="GO:0007059">
    <property type="term" value="P:chromosome segregation"/>
    <property type="evidence" value="ECO:0007669"/>
    <property type="project" value="UniProtKB-KW"/>
</dbReference>
<evidence type="ECO:0000256" key="10">
    <source>
        <dbReference type="ARBA" id="ARBA00023306"/>
    </source>
</evidence>
<dbReference type="SUPFAM" id="SSF56349">
    <property type="entry name" value="DNA breaking-rejoining enzymes"/>
    <property type="match status" value="1"/>
</dbReference>
<evidence type="ECO:0000256" key="2">
    <source>
        <dbReference type="ARBA" id="ARBA00004496"/>
    </source>
</evidence>
<dbReference type="InterPro" id="IPR013762">
    <property type="entry name" value="Integrase-like_cat_sf"/>
</dbReference>
<keyword evidence="4" id="KW-0963">Cytoplasm</keyword>
<comment type="subcellular location">
    <subcellularLocation>
        <location evidence="2">Cytoplasm</location>
    </subcellularLocation>
</comment>
<reference evidence="14" key="1">
    <citation type="submission" date="2020-10" db="EMBL/GenBank/DDBJ databases">
        <authorList>
            <person name="Gilroy R."/>
        </authorList>
    </citation>
    <scope>NUCLEOTIDE SEQUENCE</scope>
    <source>
        <strain evidence="14">ChiSjej5B23-6657</strain>
    </source>
</reference>
<dbReference type="InterPro" id="IPR004107">
    <property type="entry name" value="Integrase_SAM-like_N"/>
</dbReference>
<evidence type="ECO:0000256" key="7">
    <source>
        <dbReference type="ARBA" id="ARBA00022908"/>
    </source>
</evidence>
<feature type="domain" description="Core-binding (CB)" evidence="13">
    <location>
        <begin position="13"/>
        <end position="95"/>
    </location>
</feature>
<evidence type="ECO:0000259" key="12">
    <source>
        <dbReference type="PROSITE" id="PS51898"/>
    </source>
</evidence>
<dbReference type="PANTHER" id="PTHR30349:SF77">
    <property type="entry name" value="TYROSINE RECOMBINASE XERC"/>
    <property type="match status" value="1"/>
</dbReference>
<sequence>MEPEKYEIKKYDDYDRFLCEQYYSALRVEGKREKTIERYLPQIKLMLDRIQKPIREISTEDIRFYLAKYQAERHVKNTTLDGMRKCICAFFSWLEYSDYIDKSPARRIKQIKHDTVPERELNPAELERAMICSSSVREKAIISFMYDTAARVSEVAGITLEDIDFSENTVRLHGKGGKDRVSLFTEKSAMYLKEYLQERKYQGIELFCSRRRPYVPVTKASLEAMVRSIGKRAGIDHLHPHRFRVTRITNLVNRGMPLQDVQELAGHSSINTTRSYYRNNLENVKYSYRKAI</sequence>
<dbReference type="GO" id="GO:0003677">
    <property type="term" value="F:DNA binding"/>
    <property type="evidence" value="ECO:0007669"/>
    <property type="project" value="UniProtKB-UniRule"/>
</dbReference>
<evidence type="ECO:0000256" key="6">
    <source>
        <dbReference type="ARBA" id="ARBA00022829"/>
    </source>
</evidence>
<organism evidence="14 15">
    <name type="scientific">Candidatus Pullilachnospira gallistercoris</name>
    <dbReference type="NCBI Taxonomy" id="2840911"/>
    <lineage>
        <taxon>Bacteria</taxon>
        <taxon>Bacillati</taxon>
        <taxon>Bacillota</taxon>
        <taxon>Clostridia</taxon>
        <taxon>Lachnospirales</taxon>
        <taxon>Lachnospiraceae</taxon>
        <taxon>Lachnospiraceae incertae sedis</taxon>
        <taxon>Candidatus Pullilachnospira</taxon>
    </lineage>
</organism>
<name>A0A9D1JAZ3_9FIRM</name>
<dbReference type="AlphaFoldDB" id="A0A9D1JAZ3"/>
<dbReference type="InterPro" id="IPR002104">
    <property type="entry name" value="Integrase_catalytic"/>
</dbReference>
<keyword evidence="6" id="KW-0159">Chromosome partition</keyword>
<comment type="function">
    <text evidence="1">Site-specific tyrosine recombinase, which acts by catalyzing the cutting and rejoining of the recombining DNA molecules.</text>
</comment>
<dbReference type="Gene3D" id="1.10.150.130">
    <property type="match status" value="1"/>
</dbReference>
<keyword evidence="5" id="KW-0132">Cell division</keyword>
<gene>
    <name evidence="14" type="ORF">IAA55_05940</name>
</gene>
<dbReference type="EMBL" id="DVHM01000095">
    <property type="protein sequence ID" value="HIR70803.1"/>
    <property type="molecule type" value="Genomic_DNA"/>
</dbReference>
<feature type="domain" description="Tyr recombinase" evidence="12">
    <location>
        <begin position="116"/>
        <end position="289"/>
    </location>
</feature>
<dbReference type="InterPro" id="IPR011010">
    <property type="entry name" value="DNA_brk_join_enz"/>
</dbReference>
<evidence type="ECO:0000259" key="13">
    <source>
        <dbReference type="PROSITE" id="PS51900"/>
    </source>
</evidence>
<keyword evidence="7" id="KW-0229">DNA integration</keyword>
<keyword evidence="9" id="KW-0233">DNA recombination</keyword>
<comment type="caution">
    <text evidence="14">The sequence shown here is derived from an EMBL/GenBank/DDBJ whole genome shotgun (WGS) entry which is preliminary data.</text>
</comment>
<evidence type="ECO:0000256" key="5">
    <source>
        <dbReference type="ARBA" id="ARBA00022618"/>
    </source>
</evidence>
<protein>
    <submittedName>
        <fullName evidence="14">Tyrosine-type recombinase/integrase</fullName>
    </submittedName>
</protein>
<keyword evidence="8 11" id="KW-0238">DNA-binding</keyword>